<proteinExistence type="predicted"/>
<protein>
    <submittedName>
        <fullName evidence="1">Uncharacterized protein</fullName>
    </submittedName>
</protein>
<evidence type="ECO:0000313" key="1">
    <source>
        <dbReference type="EMBL" id="CAG9534683.1"/>
    </source>
</evidence>
<gene>
    <name evidence="1" type="ORF">CJOHNSTONI_LOCUS4798</name>
</gene>
<evidence type="ECO:0000313" key="2">
    <source>
        <dbReference type="Proteomes" id="UP000746747"/>
    </source>
</evidence>
<keyword evidence="2" id="KW-1185">Reference proteome</keyword>
<sequence length="127" mass="14484">MGFGSYCNTNLFGPFLKSAFTAAMPTLFISDVFRIMLDSSANSTSHPDDELDCIPIRTFTRIVMFNKTPENFMEDPTNDADSLDTIRYQSCMSDELDCIPIRIFIRNIIHNTGKTSWKRHFIINGTL</sequence>
<reference evidence="1" key="1">
    <citation type="submission" date="2021-09" db="EMBL/GenBank/DDBJ databases">
        <authorList>
            <consortium name="Pathogen Informatics"/>
        </authorList>
    </citation>
    <scope>NUCLEOTIDE SEQUENCE</scope>
</reference>
<dbReference type="AlphaFoldDB" id="A0A8J2Q037"/>
<comment type="caution">
    <text evidence="1">The sequence shown here is derived from an EMBL/GenBank/DDBJ whole genome shotgun (WGS) entry which is preliminary data.</text>
</comment>
<organism evidence="1 2">
    <name type="scientific">Cercopithifilaria johnstoni</name>
    <dbReference type="NCBI Taxonomy" id="2874296"/>
    <lineage>
        <taxon>Eukaryota</taxon>
        <taxon>Metazoa</taxon>
        <taxon>Ecdysozoa</taxon>
        <taxon>Nematoda</taxon>
        <taxon>Chromadorea</taxon>
        <taxon>Rhabditida</taxon>
        <taxon>Spirurina</taxon>
        <taxon>Spiruromorpha</taxon>
        <taxon>Filarioidea</taxon>
        <taxon>Onchocercidae</taxon>
        <taxon>Cercopithifilaria</taxon>
    </lineage>
</organism>
<dbReference type="EMBL" id="CAKAEH010001324">
    <property type="protein sequence ID" value="CAG9534683.1"/>
    <property type="molecule type" value="Genomic_DNA"/>
</dbReference>
<accession>A0A8J2Q037</accession>
<dbReference type="Proteomes" id="UP000746747">
    <property type="component" value="Unassembled WGS sequence"/>
</dbReference>
<name>A0A8J2Q037_9BILA</name>